<dbReference type="RefSeq" id="WP_185175959.1">
    <property type="nucleotide sequence ID" value="NZ_CP059404.1"/>
</dbReference>
<dbReference type="Proteomes" id="UP000515743">
    <property type="component" value="Chromosome"/>
</dbReference>
<accession>A0A7G7CPR9</accession>
<evidence type="ECO:0000313" key="2">
    <source>
        <dbReference type="EMBL" id="QNE89585.1"/>
    </source>
</evidence>
<dbReference type="InterPro" id="IPR036291">
    <property type="entry name" value="NAD(P)-bd_dom_sf"/>
</dbReference>
<dbReference type="PANTHER" id="PTHR15020:SF50">
    <property type="entry name" value="UPF0659 PROTEIN YMR090W"/>
    <property type="match status" value="1"/>
</dbReference>
<dbReference type="SUPFAM" id="SSF51735">
    <property type="entry name" value="NAD(P)-binding Rossmann-fold domains"/>
    <property type="match status" value="1"/>
</dbReference>
<feature type="domain" description="NAD(P)-binding" evidence="1">
    <location>
        <begin position="8"/>
        <end position="192"/>
    </location>
</feature>
<sequence length="215" mass="23300">MKNVLIIGGHGHVALHATPKLIDKGHKVTSLFRNPDHEAEIADLGATPLVRDVTELSVSDWTELFQNFDTVVWSAGAGGKGDTLAIDRDAALRTIEALESLDDAPDYVMVSYIGARTNTADESEGAWYDYVEAKKAVDNRLFDSQLNFLVLGPATLTHEPAGGIEIIGENEPTGELVTSRELVADVITEVVDRQFLPTKRNPLEFIDGDSAVSSI</sequence>
<reference evidence="2 3" key="1">
    <citation type="submission" date="2020-07" db="EMBL/GenBank/DDBJ databases">
        <title>Complete genome and description of Corynebacterium incognita strain Marseille-Q3630 sp. nov.</title>
        <authorList>
            <person name="Boxberger M."/>
        </authorList>
    </citation>
    <scope>NUCLEOTIDE SEQUENCE [LARGE SCALE GENOMIC DNA]</scope>
    <source>
        <strain evidence="2 3">Marseille-Q3630</strain>
    </source>
</reference>
<keyword evidence="3" id="KW-1185">Reference proteome</keyword>
<name>A0A7G7CPR9_9CORY</name>
<dbReference type="Gene3D" id="3.40.50.720">
    <property type="entry name" value="NAD(P)-binding Rossmann-like Domain"/>
    <property type="match status" value="1"/>
</dbReference>
<protein>
    <submittedName>
        <fullName evidence="2">NAD(P)H-binding protein</fullName>
    </submittedName>
</protein>
<organism evidence="2 3">
    <name type="scientific">Corynebacterium incognita</name>
    <dbReference type="NCBI Taxonomy" id="2754725"/>
    <lineage>
        <taxon>Bacteria</taxon>
        <taxon>Bacillati</taxon>
        <taxon>Actinomycetota</taxon>
        <taxon>Actinomycetes</taxon>
        <taxon>Mycobacteriales</taxon>
        <taxon>Corynebacteriaceae</taxon>
        <taxon>Corynebacterium</taxon>
    </lineage>
</organism>
<gene>
    <name evidence="2" type="ORF">H0194_00465</name>
</gene>
<evidence type="ECO:0000313" key="3">
    <source>
        <dbReference type="Proteomes" id="UP000515743"/>
    </source>
</evidence>
<dbReference type="AlphaFoldDB" id="A0A7G7CPR9"/>
<dbReference type="Pfam" id="PF13460">
    <property type="entry name" value="NAD_binding_10"/>
    <property type="match status" value="1"/>
</dbReference>
<dbReference type="EMBL" id="CP059404">
    <property type="protein sequence ID" value="QNE89585.1"/>
    <property type="molecule type" value="Genomic_DNA"/>
</dbReference>
<dbReference type="InterPro" id="IPR016040">
    <property type="entry name" value="NAD(P)-bd_dom"/>
</dbReference>
<dbReference type="PANTHER" id="PTHR15020">
    <property type="entry name" value="FLAVIN REDUCTASE-RELATED"/>
    <property type="match status" value="1"/>
</dbReference>
<proteinExistence type="predicted"/>
<evidence type="ECO:0000259" key="1">
    <source>
        <dbReference type="Pfam" id="PF13460"/>
    </source>
</evidence>
<dbReference type="KEGG" id="cik:H0194_00465"/>